<name>A0A919EL44_STRFL</name>
<dbReference type="Proteomes" id="UP000632849">
    <property type="component" value="Unassembled WGS sequence"/>
</dbReference>
<reference evidence="1" key="1">
    <citation type="journal article" date="2014" name="Int. J. Syst. Evol. Microbiol.">
        <title>Complete genome sequence of Corynebacterium casei LMG S-19264T (=DSM 44701T), isolated from a smear-ripened cheese.</title>
        <authorList>
            <consortium name="US DOE Joint Genome Institute (JGI-PGF)"/>
            <person name="Walter F."/>
            <person name="Albersmeier A."/>
            <person name="Kalinowski J."/>
            <person name="Ruckert C."/>
        </authorList>
    </citation>
    <scope>NUCLEOTIDE SEQUENCE</scope>
    <source>
        <strain evidence="1">JCM 4122</strain>
    </source>
</reference>
<sequence length="130" mass="14552">MTAAIAAGLFFGGASAAVADSWHRLKMRSTGVHFKGSYKWEPKFVHRGGFHIDGTLEDTEADDGHNVYLRARVESYGWTRVKGVQKKTIHVNHVFFDGAVLETTEAEIQACRDRGSLRPDNCSKLRKFAR</sequence>
<evidence type="ECO:0000313" key="2">
    <source>
        <dbReference type="Proteomes" id="UP000632849"/>
    </source>
</evidence>
<accession>A0A919EL44</accession>
<evidence type="ECO:0000313" key="1">
    <source>
        <dbReference type="EMBL" id="GHF92791.1"/>
    </source>
</evidence>
<dbReference type="AlphaFoldDB" id="A0A919EL44"/>
<comment type="caution">
    <text evidence="1">The sequence shown here is derived from an EMBL/GenBank/DDBJ whole genome shotgun (WGS) entry which is preliminary data.</text>
</comment>
<protein>
    <submittedName>
        <fullName evidence="1">Uncharacterized protein</fullName>
    </submittedName>
</protein>
<dbReference type="EMBL" id="BNBE01000001">
    <property type="protein sequence ID" value="GHF92791.1"/>
    <property type="molecule type" value="Genomic_DNA"/>
</dbReference>
<proteinExistence type="predicted"/>
<keyword evidence="2" id="KW-1185">Reference proteome</keyword>
<organism evidence="1 2">
    <name type="scientific">Streptomyces filamentosus</name>
    <name type="common">Streptomyces roseosporus</name>
    <dbReference type="NCBI Taxonomy" id="67294"/>
    <lineage>
        <taxon>Bacteria</taxon>
        <taxon>Bacillati</taxon>
        <taxon>Actinomycetota</taxon>
        <taxon>Actinomycetes</taxon>
        <taxon>Kitasatosporales</taxon>
        <taxon>Streptomycetaceae</taxon>
        <taxon>Streptomyces</taxon>
    </lineage>
</organism>
<reference evidence="1" key="2">
    <citation type="submission" date="2020-09" db="EMBL/GenBank/DDBJ databases">
        <authorList>
            <person name="Sun Q."/>
            <person name="Ohkuma M."/>
        </authorList>
    </citation>
    <scope>NUCLEOTIDE SEQUENCE</scope>
    <source>
        <strain evidence="1">JCM 4122</strain>
    </source>
</reference>
<gene>
    <name evidence="1" type="ORF">GCM10017667_23080</name>
</gene>